<evidence type="ECO:0000313" key="2">
    <source>
        <dbReference type="Proteomes" id="UP001202328"/>
    </source>
</evidence>
<reference evidence="1" key="1">
    <citation type="submission" date="2022-04" db="EMBL/GenBank/DDBJ databases">
        <title>A functionally conserved STORR gene fusion in Papaver species that diverged 16.8 million years ago.</title>
        <authorList>
            <person name="Catania T."/>
        </authorList>
    </citation>
    <scope>NUCLEOTIDE SEQUENCE</scope>
    <source>
        <strain evidence="1">S-188037</strain>
    </source>
</reference>
<dbReference type="InterPro" id="IPR020796">
    <property type="entry name" value="ORC5"/>
</dbReference>
<dbReference type="EMBL" id="JAJJMB010016078">
    <property type="protein sequence ID" value="KAI3849708.1"/>
    <property type="molecule type" value="Genomic_DNA"/>
</dbReference>
<dbReference type="PANTHER" id="PTHR12705">
    <property type="entry name" value="ORIGIN RECOGNITION COMPLEX SUBUNIT 5"/>
    <property type="match status" value="1"/>
</dbReference>
<accession>A0AAD4X5B6</accession>
<dbReference type="GO" id="GO:0005664">
    <property type="term" value="C:nuclear origin of replication recognition complex"/>
    <property type="evidence" value="ECO:0007669"/>
    <property type="project" value="TreeGrafter"/>
</dbReference>
<organism evidence="1 2">
    <name type="scientific">Papaver atlanticum</name>
    <dbReference type="NCBI Taxonomy" id="357466"/>
    <lineage>
        <taxon>Eukaryota</taxon>
        <taxon>Viridiplantae</taxon>
        <taxon>Streptophyta</taxon>
        <taxon>Embryophyta</taxon>
        <taxon>Tracheophyta</taxon>
        <taxon>Spermatophyta</taxon>
        <taxon>Magnoliopsida</taxon>
        <taxon>Ranunculales</taxon>
        <taxon>Papaveraceae</taxon>
        <taxon>Papaveroideae</taxon>
        <taxon>Papaver</taxon>
    </lineage>
</organism>
<name>A0AAD4X5B6_9MAGN</name>
<sequence>MRTSTLNDLVYGGGEPPIGEVTLHSILPGRVLQIDELIILLGPVNSPILPLFFYGDASTGKTSCILQIFGYLKRPFIYLLRHAGNDGYVSAKQPCERPADFVNFLRNGFRSREGRVEDESVFERAEVGGADVLLQLSTPCNAKKFFAKAETVEGSTWHGCTVIKEFVMQVAKSVPFPLLRYLCKT</sequence>
<dbReference type="Proteomes" id="UP001202328">
    <property type="component" value="Unassembled WGS sequence"/>
</dbReference>
<evidence type="ECO:0000313" key="1">
    <source>
        <dbReference type="EMBL" id="KAI3849708.1"/>
    </source>
</evidence>
<dbReference type="GO" id="GO:0006270">
    <property type="term" value="P:DNA replication initiation"/>
    <property type="evidence" value="ECO:0007669"/>
    <property type="project" value="TreeGrafter"/>
</dbReference>
<protein>
    <submittedName>
        <fullName evidence="1">Uncharacterized protein</fullName>
    </submittedName>
</protein>
<dbReference type="GO" id="GO:0003688">
    <property type="term" value="F:DNA replication origin binding"/>
    <property type="evidence" value="ECO:0007669"/>
    <property type="project" value="TreeGrafter"/>
</dbReference>
<keyword evidence="2" id="KW-1185">Reference proteome</keyword>
<proteinExistence type="predicted"/>
<gene>
    <name evidence="1" type="ORF">MKW98_026622</name>
</gene>
<comment type="caution">
    <text evidence="1">The sequence shown here is derived from an EMBL/GenBank/DDBJ whole genome shotgun (WGS) entry which is preliminary data.</text>
</comment>
<dbReference type="PANTHER" id="PTHR12705:SF0">
    <property type="entry name" value="ORIGIN RECOGNITION COMPLEX SUBUNIT 5"/>
    <property type="match status" value="1"/>
</dbReference>
<dbReference type="AlphaFoldDB" id="A0AAD4X5B6"/>